<gene>
    <name evidence="2" type="ORF">TSUD_355280</name>
</gene>
<organism evidence="2 3">
    <name type="scientific">Trifolium subterraneum</name>
    <name type="common">Subterranean clover</name>
    <dbReference type="NCBI Taxonomy" id="3900"/>
    <lineage>
        <taxon>Eukaryota</taxon>
        <taxon>Viridiplantae</taxon>
        <taxon>Streptophyta</taxon>
        <taxon>Embryophyta</taxon>
        <taxon>Tracheophyta</taxon>
        <taxon>Spermatophyta</taxon>
        <taxon>Magnoliopsida</taxon>
        <taxon>eudicotyledons</taxon>
        <taxon>Gunneridae</taxon>
        <taxon>Pentapetalae</taxon>
        <taxon>rosids</taxon>
        <taxon>fabids</taxon>
        <taxon>Fabales</taxon>
        <taxon>Fabaceae</taxon>
        <taxon>Papilionoideae</taxon>
        <taxon>50 kb inversion clade</taxon>
        <taxon>NPAAA clade</taxon>
        <taxon>Hologalegina</taxon>
        <taxon>IRL clade</taxon>
        <taxon>Trifolieae</taxon>
        <taxon>Trifolium</taxon>
    </lineage>
</organism>
<sequence length="60" mass="6292">MAGLTLAPHLNVVFTACVAVFVKPAPPTMNMSLAVKLTPAKDGTLNVMDQWKGKVSIPIG</sequence>
<feature type="signal peptide" evidence="1">
    <location>
        <begin position="1"/>
        <end position="19"/>
    </location>
</feature>
<dbReference type="AlphaFoldDB" id="A0A2Z6MM95"/>
<evidence type="ECO:0000313" key="3">
    <source>
        <dbReference type="Proteomes" id="UP000242715"/>
    </source>
</evidence>
<protein>
    <submittedName>
        <fullName evidence="2">Uncharacterized protein</fullName>
    </submittedName>
</protein>
<proteinExistence type="predicted"/>
<keyword evidence="3" id="KW-1185">Reference proteome</keyword>
<dbReference type="EMBL" id="DF973296">
    <property type="protein sequence ID" value="GAU24700.1"/>
    <property type="molecule type" value="Genomic_DNA"/>
</dbReference>
<accession>A0A2Z6MM95</accession>
<reference evidence="3" key="1">
    <citation type="journal article" date="2017" name="Front. Plant Sci.">
        <title>Climate Clever Clovers: New Paradigm to Reduce the Environmental Footprint of Ruminants by Breeding Low Methanogenic Forages Utilizing Haplotype Variation.</title>
        <authorList>
            <person name="Kaur P."/>
            <person name="Appels R."/>
            <person name="Bayer P.E."/>
            <person name="Keeble-Gagnere G."/>
            <person name="Wang J."/>
            <person name="Hirakawa H."/>
            <person name="Shirasawa K."/>
            <person name="Vercoe P."/>
            <person name="Stefanova K."/>
            <person name="Durmic Z."/>
            <person name="Nichols P."/>
            <person name="Revell C."/>
            <person name="Isobe S.N."/>
            <person name="Edwards D."/>
            <person name="Erskine W."/>
        </authorList>
    </citation>
    <scope>NUCLEOTIDE SEQUENCE [LARGE SCALE GENOMIC DNA]</scope>
    <source>
        <strain evidence="3">cv. Daliak</strain>
    </source>
</reference>
<keyword evidence="1" id="KW-0732">Signal</keyword>
<evidence type="ECO:0000313" key="2">
    <source>
        <dbReference type="EMBL" id="GAU24700.1"/>
    </source>
</evidence>
<feature type="chain" id="PRO_5016274859" evidence="1">
    <location>
        <begin position="20"/>
        <end position="60"/>
    </location>
</feature>
<name>A0A2Z6MM95_TRISU</name>
<evidence type="ECO:0000256" key="1">
    <source>
        <dbReference type="SAM" id="SignalP"/>
    </source>
</evidence>
<dbReference type="Proteomes" id="UP000242715">
    <property type="component" value="Unassembled WGS sequence"/>
</dbReference>
<dbReference type="OrthoDB" id="1449309at2759"/>